<name>A0A8B8C531_CRAVI</name>
<dbReference type="Proteomes" id="UP000694844">
    <property type="component" value="Chromosome 9"/>
</dbReference>
<dbReference type="GeneID" id="111115681"/>
<dbReference type="OrthoDB" id="6136819at2759"/>
<sequence length="200" mass="23479">MATRIVYESNESDTDESIPEIDINLKLNVQPYQYEPVKRQELSQNIRDDESDSESSHDSNEPADVSNEDLPSDMHWCSCETCVIMPTARECKCCHFYAAIDPRLKETEVNCITKHEGFIANCLNRWVLETSFYEYLQENGPLEENELVHNIYRHLAYRRFVRWIWHCLGKNNRKILPSCVVNKIRTAFPSQQYCGFKYPS</sequence>
<keyword evidence="3" id="KW-1185">Reference proteome</keyword>
<dbReference type="Pfam" id="PF20478">
    <property type="entry name" value="P2RX7_C"/>
    <property type="match status" value="1"/>
</dbReference>
<evidence type="ECO:0000313" key="4">
    <source>
        <dbReference type="RefSeq" id="XP_022310214.1"/>
    </source>
</evidence>
<dbReference type="PANTHER" id="PTHR36981">
    <property type="entry name" value="ZGC:195170"/>
    <property type="match status" value="1"/>
</dbReference>
<evidence type="ECO:0000313" key="3">
    <source>
        <dbReference type="Proteomes" id="UP000694844"/>
    </source>
</evidence>
<proteinExistence type="predicted"/>
<accession>A0A8B8C531</accession>
<dbReference type="KEGG" id="cvn:111115681"/>
<feature type="region of interest" description="Disordered" evidence="1">
    <location>
        <begin position="36"/>
        <end position="68"/>
    </location>
</feature>
<dbReference type="RefSeq" id="XP_022310214.1">
    <property type="nucleotide sequence ID" value="XM_022454506.1"/>
</dbReference>
<dbReference type="AlphaFoldDB" id="A0A8B8C531"/>
<reference evidence="4" key="1">
    <citation type="submission" date="2025-08" db="UniProtKB">
        <authorList>
            <consortium name="RefSeq"/>
        </authorList>
    </citation>
    <scope>IDENTIFICATION</scope>
    <source>
        <tissue evidence="4">Whole sample</tissue>
    </source>
</reference>
<evidence type="ECO:0000256" key="1">
    <source>
        <dbReference type="SAM" id="MobiDB-lite"/>
    </source>
</evidence>
<dbReference type="PANTHER" id="PTHR36981:SF1">
    <property type="entry name" value="P2X PURINORECEPTOR 7 INTRACELLULAR DOMAIN-CONTAINING PROTEIN"/>
    <property type="match status" value="1"/>
</dbReference>
<evidence type="ECO:0000259" key="2">
    <source>
        <dbReference type="Pfam" id="PF20478"/>
    </source>
</evidence>
<feature type="domain" description="P2X purinoreceptor 7 intracellular" evidence="2">
    <location>
        <begin position="37"/>
        <end position="197"/>
    </location>
</feature>
<dbReference type="InterPro" id="IPR046815">
    <property type="entry name" value="P2RX7_C"/>
</dbReference>
<protein>
    <submittedName>
        <fullName evidence="4">P2X purinoceptor 7-like</fullName>
    </submittedName>
</protein>
<organism evidence="3 4">
    <name type="scientific">Crassostrea virginica</name>
    <name type="common">Eastern oyster</name>
    <dbReference type="NCBI Taxonomy" id="6565"/>
    <lineage>
        <taxon>Eukaryota</taxon>
        <taxon>Metazoa</taxon>
        <taxon>Spiralia</taxon>
        <taxon>Lophotrochozoa</taxon>
        <taxon>Mollusca</taxon>
        <taxon>Bivalvia</taxon>
        <taxon>Autobranchia</taxon>
        <taxon>Pteriomorphia</taxon>
        <taxon>Ostreida</taxon>
        <taxon>Ostreoidea</taxon>
        <taxon>Ostreidae</taxon>
        <taxon>Crassostrea</taxon>
    </lineage>
</organism>
<gene>
    <name evidence="4" type="primary">LOC111115681</name>
</gene>